<dbReference type="PANTHER" id="PTHR42912:SF80">
    <property type="entry name" value="METHYLTRANSFERASE DOMAIN-CONTAINING PROTEIN"/>
    <property type="match status" value="1"/>
</dbReference>
<dbReference type="Proteomes" id="UP001321492">
    <property type="component" value="Unassembled WGS sequence"/>
</dbReference>
<dbReference type="GO" id="GO:0008168">
    <property type="term" value="F:methyltransferase activity"/>
    <property type="evidence" value="ECO:0007669"/>
    <property type="project" value="UniProtKB-KW"/>
</dbReference>
<dbReference type="InterPro" id="IPR029063">
    <property type="entry name" value="SAM-dependent_MTases_sf"/>
</dbReference>
<proteinExistence type="predicted"/>
<dbReference type="PANTHER" id="PTHR42912">
    <property type="entry name" value="METHYLTRANSFERASE"/>
    <property type="match status" value="1"/>
</dbReference>
<dbReference type="CDD" id="cd02440">
    <property type="entry name" value="AdoMet_MTases"/>
    <property type="match status" value="1"/>
</dbReference>
<name>A0ABT7AB98_9HYPH</name>
<keyword evidence="3" id="KW-1185">Reference proteome</keyword>
<dbReference type="InterPro" id="IPR013216">
    <property type="entry name" value="Methyltransf_11"/>
</dbReference>
<dbReference type="Gene3D" id="3.40.50.150">
    <property type="entry name" value="Vaccinia Virus protein VP39"/>
    <property type="match status" value="1"/>
</dbReference>
<dbReference type="Pfam" id="PF08241">
    <property type="entry name" value="Methyltransf_11"/>
    <property type="match status" value="1"/>
</dbReference>
<feature type="domain" description="Methyltransferase type 11" evidence="1">
    <location>
        <begin position="57"/>
        <end position="149"/>
    </location>
</feature>
<evidence type="ECO:0000259" key="1">
    <source>
        <dbReference type="Pfam" id="PF08241"/>
    </source>
</evidence>
<dbReference type="InterPro" id="IPR050508">
    <property type="entry name" value="Methyltransf_Superfamily"/>
</dbReference>
<protein>
    <submittedName>
        <fullName evidence="2">Class I SAM-dependent methyltransferase</fullName>
    </submittedName>
</protein>
<keyword evidence="2" id="KW-0489">Methyltransferase</keyword>
<dbReference type="GO" id="GO:0032259">
    <property type="term" value="P:methylation"/>
    <property type="evidence" value="ECO:0007669"/>
    <property type="project" value="UniProtKB-KW"/>
</dbReference>
<accession>A0ABT7AB98</accession>
<evidence type="ECO:0000313" key="2">
    <source>
        <dbReference type="EMBL" id="MDJ1156646.1"/>
    </source>
</evidence>
<sequence length="255" mass="28259">MSERMNYALKEEIRAYWSARAESFDQSVGHAIKSDAELAAWRRVLGDALGQHPLSVLDLACGTGEVTRALLAAGHRVTAIDFSEAMIAKARAKHGAAASIYLCDAERLTEDDERFDALVTRHLVWTLTDPQAAFAEWHRVLKPGGRLVVIDGDWANVSRLGRLMYLLSDLMRAWAGADRHTPPDQLDTHKAILGRLPFGDGLTFQRLSAMLLAAGFSSVRPLDHRPILRAQQRHAPLHDALRLAASRRFALVATR</sequence>
<dbReference type="SUPFAM" id="SSF53335">
    <property type="entry name" value="S-adenosyl-L-methionine-dependent methyltransferases"/>
    <property type="match status" value="1"/>
</dbReference>
<gene>
    <name evidence="2" type="ORF">QNA08_00070</name>
</gene>
<evidence type="ECO:0000313" key="3">
    <source>
        <dbReference type="Proteomes" id="UP001321492"/>
    </source>
</evidence>
<comment type="caution">
    <text evidence="2">The sequence shown here is derived from an EMBL/GenBank/DDBJ whole genome shotgun (WGS) entry which is preliminary data.</text>
</comment>
<keyword evidence="2" id="KW-0808">Transferase</keyword>
<dbReference type="RefSeq" id="WP_283738653.1">
    <property type="nucleotide sequence ID" value="NZ_JASJEV010000001.1"/>
</dbReference>
<reference evidence="2 3" key="1">
    <citation type="submission" date="2023-05" db="EMBL/GenBank/DDBJ databases">
        <title>Chelatococcus sp. nov., a moderately thermophilic bacterium isolated from hot spring microbial mat.</title>
        <authorList>
            <person name="Hu C.-J."/>
            <person name="Li W.-J."/>
        </authorList>
    </citation>
    <scope>NUCLEOTIDE SEQUENCE [LARGE SCALE GENOMIC DNA]</scope>
    <source>
        <strain evidence="2 3">SYSU G07232</strain>
    </source>
</reference>
<dbReference type="EMBL" id="JASJEV010000001">
    <property type="protein sequence ID" value="MDJ1156646.1"/>
    <property type="molecule type" value="Genomic_DNA"/>
</dbReference>
<organism evidence="2 3">
    <name type="scientific">Chelatococcus albus</name>
    <dbReference type="NCBI Taxonomy" id="3047466"/>
    <lineage>
        <taxon>Bacteria</taxon>
        <taxon>Pseudomonadati</taxon>
        <taxon>Pseudomonadota</taxon>
        <taxon>Alphaproteobacteria</taxon>
        <taxon>Hyphomicrobiales</taxon>
        <taxon>Chelatococcaceae</taxon>
        <taxon>Chelatococcus</taxon>
    </lineage>
</organism>